<proteinExistence type="predicted"/>
<dbReference type="InParanoid" id="K0KRE2"/>
<organism evidence="3 4">
    <name type="scientific">Wickerhamomyces ciferrii (strain ATCC 14091 / BCRC 22168 / CBS 111 / JCM 3599 / NBRC 0793 / NRRL Y-1031 F-60-10)</name>
    <name type="common">Yeast</name>
    <name type="synonym">Pichia ciferrii</name>
    <dbReference type="NCBI Taxonomy" id="1206466"/>
    <lineage>
        <taxon>Eukaryota</taxon>
        <taxon>Fungi</taxon>
        <taxon>Dikarya</taxon>
        <taxon>Ascomycota</taxon>
        <taxon>Saccharomycotina</taxon>
        <taxon>Saccharomycetes</taxon>
        <taxon>Phaffomycetales</taxon>
        <taxon>Wickerhamomycetaceae</taxon>
        <taxon>Wickerhamomyces</taxon>
    </lineage>
</organism>
<feature type="compositionally biased region" description="Low complexity" evidence="2">
    <location>
        <begin position="123"/>
        <end position="134"/>
    </location>
</feature>
<feature type="region of interest" description="Disordered" evidence="2">
    <location>
        <begin position="25"/>
        <end position="145"/>
    </location>
</feature>
<dbReference type="Proteomes" id="UP000009328">
    <property type="component" value="Unassembled WGS sequence"/>
</dbReference>
<keyword evidence="1" id="KW-0175">Coiled coil</keyword>
<feature type="compositionally biased region" description="Polar residues" evidence="2">
    <location>
        <begin position="50"/>
        <end position="65"/>
    </location>
</feature>
<comment type="caution">
    <text evidence="3">The sequence shown here is derived from an EMBL/GenBank/DDBJ whole genome shotgun (WGS) entry which is preliminary data.</text>
</comment>
<keyword evidence="4" id="KW-1185">Reference proteome</keyword>
<dbReference type="HOGENOM" id="CLU_710191_0_0_1"/>
<evidence type="ECO:0000256" key="1">
    <source>
        <dbReference type="SAM" id="Coils"/>
    </source>
</evidence>
<accession>K0KRE2</accession>
<evidence type="ECO:0000256" key="2">
    <source>
        <dbReference type="SAM" id="MobiDB-lite"/>
    </source>
</evidence>
<feature type="compositionally biased region" description="Basic and acidic residues" evidence="2">
    <location>
        <begin position="102"/>
        <end position="112"/>
    </location>
</feature>
<evidence type="ECO:0000313" key="3">
    <source>
        <dbReference type="EMBL" id="CCH43844.1"/>
    </source>
</evidence>
<protein>
    <submittedName>
        <fullName evidence="3">Laminin subunit beta-1</fullName>
    </submittedName>
</protein>
<feature type="coiled-coil region" evidence="1">
    <location>
        <begin position="234"/>
        <end position="310"/>
    </location>
</feature>
<reference evidence="3 4" key="1">
    <citation type="journal article" date="2012" name="Eukaryot. Cell">
        <title>Draft genome sequence of Wickerhamomyces ciferrii NRRL Y-1031 F-60-10.</title>
        <authorList>
            <person name="Schneider J."/>
            <person name="Andrea H."/>
            <person name="Blom J."/>
            <person name="Jaenicke S."/>
            <person name="Ruckert C."/>
            <person name="Schorsch C."/>
            <person name="Szczepanowski R."/>
            <person name="Farwick M."/>
            <person name="Goesmann A."/>
            <person name="Puhler A."/>
            <person name="Schaffer S."/>
            <person name="Tauch A."/>
            <person name="Kohler T."/>
            <person name="Brinkrolf K."/>
        </authorList>
    </citation>
    <scope>NUCLEOTIDE SEQUENCE [LARGE SCALE GENOMIC DNA]</scope>
    <source>
        <strain evidence="4">ATCC 14091 / BCRC 22168 / CBS 111 / JCM 3599 / NBRC 0793 / NRRL Y-1031 F-60-10</strain>
    </source>
</reference>
<name>K0KRE2_WICCF</name>
<evidence type="ECO:0000313" key="4">
    <source>
        <dbReference type="Proteomes" id="UP000009328"/>
    </source>
</evidence>
<sequence>MSTQDYDLSTLTNLRLNNKKAHQNLFNDENDDSFDLNTGNFNTRSHKSYSSRSPIKQNLSSSRFNESPYKKPMRSYNKPSSSSSYDDNQRYLDKNYYQNDSKQNDLKRERFLENLYSNRKPTSSSNFKFQSQSPSPSPLKPLNINQNSDTELYQNLGFRPRNKDIKLSQDFKLQNQLKYNKENFSPINSPIKTRSRSKYDYLDNRIDDYDHEKDTQRLKHYDDRYHDLIDRYRLNELTENNNNNNNNKSSNNNQTQHLNQHIIQLEDKLNKYKSTIKDLNVQLKQESYSKRELSNKLNDVEKYNEFLEKNFEMLYEKFHKLRLEKQSMSNPIKKPTSLKQDLKFDLIDSDVDSLDLTPLKLEKDDHNQDNDSTTLNLMNFKASRLQNSA</sequence>
<dbReference type="AlphaFoldDB" id="K0KRE2"/>
<dbReference type="EMBL" id="CAIF01000091">
    <property type="protein sequence ID" value="CCH43844.1"/>
    <property type="molecule type" value="Genomic_DNA"/>
</dbReference>
<gene>
    <name evidence="3" type="ORF">BN7_3398</name>
</gene>